<evidence type="ECO:0000256" key="8">
    <source>
        <dbReference type="ARBA" id="ARBA00030592"/>
    </source>
</evidence>
<dbReference type="InterPro" id="IPR013221">
    <property type="entry name" value="Mur_ligase_cen"/>
</dbReference>
<evidence type="ECO:0000256" key="5">
    <source>
        <dbReference type="ARBA" id="ARBA00022741"/>
    </source>
</evidence>
<evidence type="ECO:0000256" key="2">
    <source>
        <dbReference type="ARBA" id="ARBA00013025"/>
    </source>
</evidence>
<dbReference type="InterPro" id="IPR001645">
    <property type="entry name" value="Folylpolyglutamate_synth"/>
</dbReference>
<evidence type="ECO:0000313" key="14">
    <source>
        <dbReference type="Proteomes" id="UP001597343"/>
    </source>
</evidence>
<evidence type="ECO:0000256" key="6">
    <source>
        <dbReference type="ARBA" id="ARBA00022840"/>
    </source>
</evidence>
<accession>A0ABW4ZUN9</accession>
<dbReference type="NCBIfam" id="TIGR01499">
    <property type="entry name" value="folC"/>
    <property type="match status" value="1"/>
</dbReference>
<dbReference type="EC" id="6.3.2.17" evidence="2"/>
<evidence type="ECO:0000256" key="9">
    <source>
        <dbReference type="ARBA" id="ARBA00047493"/>
    </source>
</evidence>
<dbReference type="EMBL" id="JBHUIO010000002">
    <property type="protein sequence ID" value="MFD2169001.1"/>
    <property type="molecule type" value="Genomic_DNA"/>
</dbReference>
<evidence type="ECO:0000256" key="10">
    <source>
        <dbReference type="PIRNR" id="PIRNR001563"/>
    </source>
</evidence>
<evidence type="ECO:0000259" key="11">
    <source>
        <dbReference type="Pfam" id="PF02875"/>
    </source>
</evidence>
<evidence type="ECO:0000259" key="12">
    <source>
        <dbReference type="Pfam" id="PF08245"/>
    </source>
</evidence>
<dbReference type="SUPFAM" id="SSF53623">
    <property type="entry name" value="MurD-like peptide ligases, catalytic domain"/>
    <property type="match status" value="1"/>
</dbReference>
<name>A0ABW4ZUN9_9BACL</name>
<dbReference type="Pfam" id="PF08245">
    <property type="entry name" value="Mur_ligase_M"/>
    <property type="match status" value="1"/>
</dbReference>
<keyword evidence="6 10" id="KW-0067">ATP-binding</keyword>
<reference evidence="14" key="1">
    <citation type="journal article" date="2019" name="Int. J. Syst. Evol. Microbiol.">
        <title>The Global Catalogue of Microorganisms (GCM) 10K type strain sequencing project: providing services to taxonomists for standard genome sequencing and annotation.</title>
        <authorList>
            <consortium name="The Broad Institute Genomics Platform"/>
            <consortium name="The Broad Institute Genome Sequencing Center for Infectious Disease"/>
            <person name="Wu L."/>
            <person name="Ma J."/>
        </authorList>
    </citation>
    <scope>NUCLEOTIDE SEQUENCE [LARGE SCALE GENOMIC DNA]</scope>
    <source>
        <strain evidence="14">CGMCC 1.13574</strain>
    </source>
</reference>
<dbReference type="Pfam" id="PF02875">
    <property type="entry name" value="Mur_ligase_C"/>
    <property type="match status" value="1"/>
</dbReference>
<gene>
    <name evidence="13" type="ORF">ACFSOY_03075</name>
</gene>
<evidence type="ECO:0000256" key="3">
    <source>
        <dbReference type="ARBA" id="ARBA00022598"/>
    </source>
</evidence>
<dbReference type="SUPFAM" id="SSF53244">
    <property type="entry name" value="MurD-like peptide ligases, peptide-binding domain"/>
    <property type="match status" value="1"/>
</dbReference>
<dbReference type="RefSeq" id="WP_386044054.1">
    <property type="nucleotide sequence ID" value="NZ_JBHUIO010000002.1"/>
</dbReference>
<dbReference type="InterPro" id="IPR018109">
    <property type="entry name" value="Folylpolyglutamate_synth_CS"/>
</dbReference>
<dbReference type="Gene3D" id="3.40.1190.10">
    <property type="entry name" value="Mur-like, catalytic domain"/>
    <property type="match status" value="1"/>
</dbReference>
<dbReference type="PANTHER" id="PTHR11136:SF0">
    <property type="entry name" value="DIHYDROFOLATE SYNTHETASE-RELATED"/>
    <property type="match status" value="1"/>
</dbReference>
<evidence type="ECO:0000256" key="7">
    <source>
        <dbReference type="ARBA" id="ARBA00022842"/>
    </source>
</evidence>
<evidence type="ECO:0000256" key="4">
    <source>
        <dbReference type="ARBA" id="ARBA00022723"/>
    </source>
</evidence>
<dbReference type="Gene3D" id="3.90.190.20">
    <property type="entry name" value="Mur ligase, C-terminal domain"/>
    <property type="match status" value="1"/>
</dbReference>
<comment type="caution">
    <text evidence="13">The sequence shown here is derived from an EMBL/GenBank/DDBJ whole genome shotgun (WGS) entry which is preliminary data.</text>
</comment>
<comment type="similarity">
    <text evidence="1 10">Belongs to the folylpolyglutamate synthase family.</text>
</comment>
<dbReference type="InterPro" id="IPR036615">
    <property type="entry name" value="Mur_ligase_C_dom_sf"/>
</dbReference>
<keyword evidence="4" id="KW-0479">Metal-binding</keyword>
<protein>
    <recommendedName>
        <fullName evidence="2">tetrahydrofolate synthase</fullName>
        <ecNumber evidence="2">6.3.2.17</ecNumber>
    </recommendedName>
    <alternativeName>
        <fullName evidence="8">Tetrahydrofolylpolyglutamate synthase</fullName>
    </alternativeName>
</protein>
<keyword evidence="14" id="KW-1185">Reference proteome</keyword>
<keyword evidence="3 10" id="KW-0436">Ligase</keyword>
<dbReference type="PIRSF" id="PIRSF001563">
    <property type="entry name" value="Folylpolyglu_synth"/>
    <property type="match status" value="1"/>
</dbReference>
<evidence type="ECO:0000256" key="1">
    <source>
        <dbReference type="ARBA" id="ARBA00008276"/>
    </source>
</evidence>
<feature type="domain" description="Mur ligase C-terminal" evidence="11">
    <location>
        <begin position="297"/>
        <end position="416"/>
    </location>
</feature>
<dbReference type="GO" id="GO:0016740">
    <property type="term" value="F:transferase activity"/>
    <property type="evidence" value="ECO:0007669"/>
    <property type="project" value="UniProtKB-KW"/>
</dbReference>
<dbReference type="InterPro" id="IPR004101">
    <property type="entry name" value="Mur_ligase_C"/>
</dbReference>
<feature type="domain" description="Mur ligase central" evidence="12">
    <location>
        <begin position="45"/>
        <end position="271"/>
    </location>
</feature>
<dbReference type="PROSITE" id="PS01011">
    <property type="entry name" value="FOLYLPOLYGLU_SYNT_1"/>
    <property type="match status" value="1"/>
</dbReference>
<keyword evidence="7" id="KW-0460">Magnesium</keyword>
<organism evidence="13 14">
    <name type="scientific">Tumebacillus lipolyticus</name>
    <dbReference type="NCBI Taxonomy" id="1280370"/>
    <lineage>
        <taxon>Bacteria</taxon>
        <taxon>Bacillati</taxon>
        <taxon>Bacillota</taxon>
        <taxon>Bacilli</taxon>
        <taxon>Bacillales</taxon>
        <taxon>Alicyclobacillaceae</taxon>
        <taxon>Tumebacillus</taxon>
    </lineage>
</organism>
<keyword evidence="5 10" id="KW-0547">Nucleotide-binding</keyword>
<evidence type="ECO:0000313" key="13">
    <source>
        <dbReference type="EMBL" id="MFD2169001.1"/>
    </source>
</evidence>
<dbReference type="PANTHER" id="PTHR11136">
    <property type="entry name" value="FOLYLPOLYGLUTAMATE SYNTHASE-RELATED"/>
    <property type="match status" value="1"/>
</dbReference>
<dbReference type="GO" id="GO:0016874">
    <property type="term" value="F:ligase activity"/>
    <property type="evidence" value="ECO:0007669"/>
    <property type="project" value="UniProtKB-KW"/>
</dbReference>
<proteinExistence type="inferred from homology"/>
<sequence length="433" mass="46689">MTAIEWIHSFDRFDGRGGIKPGLERMQAMLERLGRPHEQLKFLHVAGTNGKGSTCSYLANILQHVGYQVGLYTSPYLTQFHDRMSVGGVNITDQELDQIVAELRPVVEEVAATEVGCPTEFEVLSVLSILHYARQEVDFVVWETGLGGRLDSTNVVTPLLSLITNVGLDHQAILGDTLEQIAAEKAGIIKPGVPVLTTAHGVALEVIKRTAAQNGSRCLTFGDDFASERSRFGWEGQTFDWRGFEGELSQLQIKMLGEHQTVNASLAVAACQALQELGYPIDEASVRAGLASTAWAGRFEVVAQDPLTVLDGAHNPEGAQALGAALRELLPQRKVVLIVGVMADKAIPEVLAPLVPLSAAVVVTRANMPRSAQVDQVAKMVKSLDSELPVLTAQSVAEAFRLAAQQAEELGCPLVCTGSLYMISEARALFFPN</sequence>
<keyword evidence="13" id="KW-0808">Transferase</keyword>
<dbReference type="InterPro" id="IPR036565">
    <property type="entry name" value="Mur-like_cat_sf"/>
</dbReference>
<comment type="catalytic activity">
    <reaction evidence="9">
        <text>(6S)-5,6,7,8-tetrahydrofolyl-(gamma-L-Glu)(n) + L-glutamate + ATP = (6S)-5,6,7,8-tetrahydrofolyl-(gamma-L-Glu)(n+1) + ADP + phosphate + H(+)</text>
        <dbReference type="Rhea" id="RHEA:10580"/>
        <dbReference type="Rhea" id="RHEA-COMP:14738"/>
        <dbReference type="Rhea" id="RHEA-COMP:14740"/>
        <dbReference type="ChEBI" id="CHEBI:15378"/>
        <dbReference type="ChEBI" id="CHEBI:29985"/>
        <dbReference type="ChEBI" id="CHEBI:30616"/>
        <dbReference type="ChEBI" id="CHEBI:43474"/>
        <dbReference type="ChEBI" id="CHEBI:141005"/>
        <dbReference type="ChEBI" id="CHEBI:456216"/>
        <dbReference type="EC" id="6.3.2.17"/>
    </reaction>
</comment>
<dbReference type="Proteomes" id="UP001597343">
    <property type="component" value="Unassembled WGS sequence"/>
</dbReference>